<name>A0AAN0SBH7_9VIBR</name>
<proteinExistence type="predicted"/>
<evidence type="ECO:0000313" key="3">
    <source>
        <dbReference type="Proteomes" id="UP000030081"/>
    </source>
</evidence>
<dbReference type="KEGG" id="vcy:IX92_06430"/>
<evidence type="ECO:0000313" key="2">
    <source>
        <dbReference type="EMBL" id="AIW18703.1"/>
    </source>
</evidence>
<dbReference type="RefSeq" id="WP_043007847.1">
    <property type="nucleotide sequence ID" value="NZ_CP009617.1"/>
</dbReference>
<accession>A0AAN0SBH7</accession>
<reference evidence="2 3" key="1">
    <citation type="submission" date="2014-10" db="EMBL/GenBank/DDBJ databases">
        <title>The Complete Genome Sequence for the Shellfish Pathogen Vibrio coralliilyticus RE98 Isolated from a Shellfish Hatchery.</title>
        <authorList>
            <person name="Richards G.P."/>
            <person name="Bono J.L."/>
            <person name="Watson M.A."/>
            <person name="Needleman D.S."/>
        </authorList>
    </citation>
    <scope>NUCLEOTIDE SEQUENCE [LARGE SCALE GENOMIC DNA]</scope>
    <source>
        <strain evidence="2 3">RE98</strain>
    </source>
</reference>
<evidence type="ECO:0000256" key="1">
    <source>
        <dbReference type="SAM" id="Coils"/>
    </source>
</evidence>
<dbReference type="AlphaFoldDB" id="A0AAN0SBH7"/>
<feature type="coiled-coil region" evidence="1">
    <location>
        <begin position="166"/>
        <end position="235"/>
    </location>
</feature>
<dbReference type="Proteomes" id="UP000030081">
    <property type="component" value="Chromosome 1"/>
</dbReference>
<organism evidence="2 3">
    <name type="scientific">Vibrio coralliilyticus</name>
    <dbReference type="NCBI Taxonomy" id="190893"/>
    <lineage>
        <taxon>Bacteria</taxon>
        <taxon>Pseudomonadati</taxon>
        <taxon>Pseudomonadota</taxon>
        <taxon>Gammaproteobacteria</taxon>
        <taxon>Vibrionales</taxon>
        <taxon>Vibrionaceae</taxon>
        <taxon>Vibrio</taxon>
    </lineage>
</organism>
<keyword evidence="1" id="KW-0175">Coiled coil</keyword>
<dbReference type="EMBL" id="CP009617">
    <property type="protein sequence ID" value="AIW18703.1"/>
    <property type="molecule type" value="Genomic_DNA"/>
</dbReference>
<sequence length="555" mass="60020">MATTASSVNVAFGVSDEEYRNGMKRIETETKRALGATGKEFNKFQRAANNSTRVVNKNFNTFAGQFGYQAQDVVVQLQAGQNAFVAFGQQGSQLLSVINPLYGLFAVLGTTAAQLAYSFHNTDKEATDFTDTLKEQLEATENLTKAQRVYLSNQYNDDLAQQALNRQSIIAAIREEERNLKTLQTQLAIVSDGQFTNAAAVRTQSAAVQDSQKRIDELTAALDLNEQQTKTLKEALFGLNPEYTKQKKAAEDAKTAYESLTGSLNQQIMAIGLSEKEQAKQTAQAQLGAGATDEQRAAINQLIDTLYAKKTAHEENTKAAKEEAEATKNAIDETATFADDIFQQARASQEALGAINESFVAQQNALYGQAGQILSQFGEESKAVAIAASALQIYSALAQNDLNLQTELAGIRSTVYADPTIPSVAAKEALAASLSGEAIALSKTRQALIVASGVAGAFHGGIDSLPNELNNSSFLLKAGERVVQPEANRELTDFLERQKNGQGMAEQIVINAPVNLPNGAIVNEQVFQQQLVKQRNTVAAAVKKVERERPNAKRR</sequence>
<protein>
    <submittedName>
        <fullName evidence="2">Uncharacterized protein</fullName>
    </submittedName>
</protein>
<keyword evidence="3" id="KW-1185">Reference proteome</keyword>
<gene>
    <name evidence="2" type="ORF">IX92_06430</name>
</gene>